<name>A0ABW4LIK8_9MICO</name>
<keyword evidence="4" id="KW-1185">Reference proteome</keyword>
<dbReference type="Gene3D" id="3.40.50.720">
    <property type="entry name" value="NAD(P)-binding Rossmann-like Domain"/>
    <property type="match status" value="1"/>
</dbReference>
<dbReference type="PANTHER" id="PTHR24320:SF274">
    <property type="entry name" value="CHAIN DEHYDROGENASE, PUTATIVE (AFU_ORTHOLOGUE AFUA_4G00440)-RELATED"/>
    <property type="match status" value="1"/>
</dbReference>
<dbReference type="InterPro" id="IPR002347">
    <property type="entry name" value="SDR_fam"/>
</dbReference>
<dbReference type="Pfam" id="PF00106">
    <property type="entry name" value="adh_short"/>
    <property type="match status" value="1"/>
</dbReference>
<comment type="similarity">
    <text evidence="1">Belongs to the short-chain dehydrogenases/reductases (SDR) family.</text>
</comment>
<dbReference type="Proteomes" id="UP001597347">
    <property type="component" value="Unassembled WGS sequence"/>
</dbReference>
<accession>A0ABW4LIK8</accession>
<gene>
    <name evidence="3" type="ORF">ACFSBI_10025</name>
</gene>
<protein>
    <submittedName>
        <fullName evidence="3">SDR family NAD(P)-dependent oxidoreductase</fullName>
    </submittedName>
</protein>
<comment type="caution">
    <text evidence="3">The sequence shown here is derived from an EMBL/GenBank/DDBJ whole genome shotgun (WGS) entry which is preliminary data.</text>
</comment>
<dbReference type="PRINTS" id="PR00081">
    <property type="entry name" value="GDHRDH"/>
</dbReference>
<organism evidence="3 4">
    <name type="scientific">Amnibacterium endophyticum</name>
    <dbReference type="NCBI Taxonomy" id="2109337"/>
    <lineage>
        <taxon>Bacteria</taxon>
        <taxon>Bacillati</taxon>
        <taxon>Actinomycetota</taxon>
        <taxon>Actinomycetes</taxon>
        <taxon>Micrococcales</taxon>
        <taxon>Microbacteriaceae</taxon>
        <taxon>Amnibacterium</taxon>
    </lineage>
</organism>
<dbReference type="PANTHER" id="PTHR24320">
    <property type="entry name" value="RETINOL DEHYDROGENASE"/>
    <property type="match status" value="1"/>
</dbReference>
<dbReference type="InterPro" id="IPR036291">
    <property type="entry name" value="NAD(P)-bd_dom_sf"/>
</dbReference>
<dbReference type="SUPFAM" id="SSF51735">
    <property type="entry name" value="NAD(P)-binding Rossmann-fold domains"/>
    <property type="match status" value="1"/>
</dbReference>
<proteinExistence type="inferred from homology"/>
<evidence type="ECO:0000313" key="4">
    <source>
        <dbReference type="Proteomes" id="UP001597347"/>
    </source>
</evidence>
<evidence type="ECO:0000256" key="2">
    <source>
        <dbReference type="ARBA" id="ARBA00023002"/>
    </source>
</evidence>
<sequence>MARVFVTGSADGLGLAVGQRLIEQGHEVVLHARSDARAADTREAAPGAADVLVGDLADEQQVRGLAAAANDSGRFDAVIHNAGVGGGAGGEALLAVNVVAPYLLTALMTDPDRLVYLSSGSHHGGKADVGPVEGRGSLSYSDSKLLDAALSAAVARRKPDVLVNAVDPGWIATRMGGSSAPGDLDQGSATQIWLATSDDPAATVTGRYFKDSAEARTEPAVTDEAFQDELLAALERRTGETI</sequence>
<dbReference type="EMBL" id="JBHUEA010000014">
    <property type="protein sequence ID" value="MFD1721889.1"/>
    <property type="molecule type" value="Genomic_DNA"/>
</dbReference>
<dbReference type="RefSeq" id="WP_377934525.1">
    <property type="nucleotide sequence ID" value="NZ_JBHUEA010000014.1"/>
</dbReference>
<reference evidence="4" key="1">
    <citation type="journal article" date="2019" name="Int. J. Syst. Evol. Microbiol.">
        <title>The Global Catalogue of Microorganisms (GCM) 10K type strain sequencing project: providing services to taxonomists for standard genome sequencing and annotation.</title>
        <authorList>
            <consortium name="The Broad Institute Genomics Platform"/>
            <consortium name="The Broad Institute Genome Sequencing Center for Infectious Disease"/>
            <person name="Wu L."/>
            <person name="Ma J."/>
        </authorList>
    </citation>
    <scope>NUCLEOTIDE SEQUENCE [LARGE SCALE GENOMIC DNA]</scope>
    <source>
        <strain evidence="4">CGMCC 1.12471</strain>
    </source>
</reference>
<evidence type="ECO:0000256" key="1">
    <source>
        <dbReference type="ARBA" id="ARBA00006484"/>
    </source>
</evidence>
<evidence type="ECO:0000313" key="3">
    <source>
        <dbReference type="EMBL" id="MFD1721889.1"/>
    </source>
</evidence>
<keyword evidence="2" id="KW-0560">Oxidoreductase</keyword>